<feature type="transmembrane region" description="Helical" evidence="5">
    <location>
        <begin position="12"/>
        <end position="33"/>
    </location>
</feature>
<dbReference type="GO" id="GO:0009403">
    <property type="term" value="P:toxin biosynthetic process"/>
    <property type="evidence" value="ECO:0007669"/>
    <property type="project" value="InterPro"/>
</dbReference>
<accession>A0A4Q9H586</accession>
<proteinExistence type="predicted"/>
<feature type="transmembrane region" description="Helical" evidence="5">
    <location>
        <begin position="77"/>
        <end position="100"/>
    </location>
</feature>
<dbReference type="AlphaFoldDB" id="A0A4Q9H586"/>
<evidence type="ECO:0000313" key="7">
    <source>
        <dbReference type="Proteomes" id="UP000292120"/>
    </source>
</evidence>
<keyword evidence="2 5" id="KW-0812">Transmembrane</keyword>
<gene>
    <name evidence="6" type="ORF">EYS42_06765</name>
</gene>
<evidence type="ECO:0000256" key="5">
    <source>
        <dbReference type="SAM" id="Phobius"/>
    </source>
</evidence>
<dbReference type="Proteomes" id="UP000292120">
    <property type="component" value="Unassembled WGS sequence"/>
</dbReference>
<keyword evidence="3 5" id="KW-1133">Transmembrane helix</keyword>
<protein>
    <submittedName>
        <fullName evidence="6">CvpA family protein</fullName>
    </submittedName>
</protein>
<dbReference type="InterPro" id="IPR052719">
    <property type="entry name" value="CvpA-like"/>
</dbReference>
<reference evidence="6 7" key="1">
    <citation type="submission" date="2019-02" db="EMBL/GenBank/DDBJ databases">
        <title>Aquabacterium sp. strain KMB7.</title>
        <authorList>
            <person name="Chen W.-M."/>
        </authorList>
    </citation>
    <scope>NUCLEOTIDE SEQUENCE [LARGE SCALE GENOMIC DNA]</scope>
    <source>
        <strain evidence="6 7">KMB7</strain>
    </source>
</reference>
<organism evidence="6 7">
    <name type="scientific">Aquabacterium lacunae</name>
    <dbReference type="NCBI Taxonomy" id="2528630"/>
    <lineage>
        <taxon>Bacteria</taxon>
        <taxon>Pseudomonadati</taxon>
        <taxon>Pseudomonadota</taxon>
        <taxon>Betaproteobacteria</taxon>
        <taxon>Burkholderiales</taxon>
        <taxon>Aquabacterium</taxon>
    </lineage>
</organism>
<dbReference type="Pfam" id="PF02674">
    <property type="entry name" value="Colicin_V"/>
    <property type="match status" value="1"/>
</dbReference>
<evidence type="ECO:0000313" key="6">
    <source>
        <dbReference type="EMBL" id="TBO32860.1"/>
    </source>
</evidence>
<dbReference type="PANTHER" id="PTHR36926">
    <property type="entry name" value="COLICIN V PRODUCTION PROTEIN"/>
    <property type="match status" value="1"/>
</dbReference>
<evidence type="ECO:0000256" key="4">
    <source>
        <dbReference type="ARBA" id="ARBA00023136"/>
    </source>
</evidence>
<dbReference type="RefSeq" id="WP_130967068.1">
    <property type="nucleotide sequence ID" value="NZ_SIXI01000002.1"/>
</dbReference>
<evidence type="ECO:0000256" key="1">
    <source>
        <dbReference type="ARBA" id="ARBA00004141"/>
    </source>
</evidence>
<name>A0A4Q9H586_9BURK</name>
<dbReference type="EMBL" id="SIXI01000002">
    <property type="protein sequence ID" value="TBO32860.1"/>
    <property type="molecule type" value="Genomic_DNA"/>
</dbReference>
<comment type="subcellular location">
    <subcellularLocation>
        <location evidence="1">Membrane</location>
        <topology evidence="1">Multi-pass membrane protein</topology>
    </subcellularLocation>
</comment>
<feature type="transmembrane region" description="Helical" evidence="5">
    <location>
        <begin position="112"/>
        <end position="133"/>
    </location>
</feature>
<evidence type="ECO:0000256" key="3">
    <source>
        <dbReference type="ARBA" id="ARBA00022989"/>
    </source>
</evidence>
<dbReference type="PANTHER" id="PTHR36926:SF1">
    <property type="entry name" value="COLICIN V PRODUCTION PROTEIN"/>
    <property type="match status" value="1"/>
</dbReference>
<keyword evidence="4 5" id="KW-0472">Membrane</keyword>
<keyword evidence="7" id="KW-1185">Reference proteome</keyword>
<dbReference type="OrthoDB" id="9810601at2"/>
<evidence type="ECO:0000256" key="2">
    <source>
        <dbReference type="ARBA" id="ARBA00022692"/>
    </source>
</evidence>
<dbReference type="GO" id="GO:0016020">
    <property type="term" value="C:membrane"/>
    <property type="evidence" value="ECO:0007669"/>
    <property type="project" value="UniProtKB-SubCell"/>
</dbReference>
<comment type="caution">
    <text evidence="6">The sequence shown here is derived from an EMBL/GenBank/DDBJ whole genome shotgun (WGS) entry which is preliminary data.</text>
</comment>
<dbReference type="InterPro" id="IPR003825">
    <property type="entry name" value="Colicin-V_CvpA"/>
</dbReference>
<sequence>MEPTLTVSPEPVWTLVDMALGLGLLLSMVVGAWRGLITEVLSLMGWGVSYFAAQWFGPQVGLQLPVGAPGDRLNALAGMMTTFVAAWLAWALLSWALREVIKASGLSGTDRLLGAGFGLIRGLLVALVVYTLVSMTPLTRWEPWVASRTVPWMHVLLEGLKPMLPDSVSQYLPEAA</sequence>